<protein>
    <recommendedName>
        <fullName evidence="5">Short-chain alcohol dehydrogenase like protein</fullName>
    </recommendedName>
</protein>
<dbReference type="PATRIC" id="fig|1173020.3.peg.7095"/>
<dbReference type="Pfam" id="PF13561">
    <property type="entry name" value="adh_short_C2"/>
    <property type="match status" value="1"/>
</dbReference>
<keyword evidence="4" id="KW-1185">Reference proteome</keyword>
<dbReference type="CDD" id="cd05233">
    <property type="entry name" value="SDR_c"/>
    <property type="match status" value="1"/>
</dbReference>
<dbReference type="SUPFAM" id="SSF51735">
    <property type="entry name" value="NAD(P)-binding Rossmann-fold domains"/>
    <property type="match status" value="1"/>
</dbReference>
<dbReference type="eggNOG" id="COG1028">
    <property type="taxonomic scope" value="Bacteria"/>
</dbReference>
<dbReference type="GO" id="GO:0048038">
    <property type="term" value="F:quinone binding"/>
    <property type="evidence" value="ECO:0007669"/>
    <property type="project" value="TreeGrafter"/>
</dbReference>
<dbReference type="Gene3D" id="3.40.50.720">
    <property type="entry name" value="NAD(P)-binding Rossmann-like Domain"/>
    <property type="match status" value="1"/>
</dbReference>
<dbReference type="InterPro" id="IPR020904">
    <property type="entry name" value="Sc_DH/Rdtase_CS"/>
</dbReference>
<accession>K9UQQ9</accession>
<comment type="similarity">
    <text evidence="1">Belongs to the short-chain dehydrogenases/reductases (SDR) family.</text>
</comment>
<reference evidence="3 4" key="1">
    <citation type="submission" date="2012-05" db="EMBL/GenBank/DDBJ databases">
        <title>Noncontiguous Finished plasmid 1 of genome of Chamaesiphon sp. PCC 6605.</title>
        <authorList>
            <consortium name="US DOE Joint Genome Institute"/>
            <person name="Gugger M."/>
            <person name="Coursin T."/>
            <person name="Rippka R."/>
            <person name="Tandeau De Marsac N."/>
            <person name="Huntemann M."/>
            <person name="Wei C.-L."/>
            <person name="Han J."/>
            <person name="Detter J.C."/>
            <person name="Han C."/>
            <person name="Tapia R."/>
            <person name="Chen A."/>
            <person name="Kyrpides N."/>
            <person name="Mavromatis K."/>
            <person name="Markowitz V."/>
            <person name="Szeto E."/>
            <person name="Ivanova N."/>
            <person name="Pagani I."/>
            <person name="Pati A."/>
            <person name="Goodwin L."/>
            <person name="Nordberg H.P."/>
            <person name="Cantor M.N."/>
            <person name="Hua S.X."/>
            <person name="Woyke T."/>
            <person name="Kerfeld C.A."/>
        </authorList>
    </citation>
    <scope>NUCLEOTIDE SEQUENCE [LARGE SCALE GENOMIC DNA]</scope>
    <source>
        <strain evidence="4">ATCC 27169 / PCC 6605</strain>
        <plasmid evidence="4">Plasmid pCHA6605.01</plasmid>
    </source>
</reference>
<dbReference type="InterPro" id="IPR036291">
    <property type="entry name" value="NAD(P)-bd_dom_sf"/>
</dbReference>
<proteinExistence type="inferred from homology"/>
<dbReference type="KEGG" id="cmp:Cha6605_6193"/>
<name>K9UQQ9_CHAP6</name>
<gene>
    <name evidence="3" type="ORF">Cha6605_6193</name>
</gene>
<sequence length="255" mass="27644">MVKDLFSVENKVVCISGSSRGLGKAIAQGFAERGAKVIISSWDREELENTRQEFNSCGLAVESVVLDVQNRADCQRFVSTALEQHGTLDVTICNAGTDIIKPAEQYAENEWDKILDINLRGYYFCAQFAAQHMLSVGCGSIIMTSSIAGSAGIPGLAPYAASKGGINQLVRTMAVEWAQRGVRVNAVAPGYIENIMADVRFDAEDPYQQRVVTFTPMGRRGTVDEFLGAYLFLASDASSYVTGEILYVDGGYHAA</sequence>
<organism evidence="3 4">
    <name type="scientific">Chamaesiphon minutus (strain ATCC 27169 / PCC 6605)</name>
    <dbReference type="NCBI Taxonomy" id="1173020"/>
    <lineage>
        <taxon>Bacteria</taxon>
        <taxon>Bacillati</taxon>
        <taxon>Cyanobacteriota</taxon>
        <taxon>Cyanophyceae</taxon>
        <taxon>Gomontiellales</taxon>
        <taxon>Chamaesiphonaceae</taxon>
        <taxon>Chamaesiphon</taxon>
    </lineage>
</organism>
<dbReference type="PANTHER" id="PTHR42760">
    <property type="entry name" value="SHORT-CHAIN DEHYDROGENASES/REDUCTASES FAMILY MEMBER"/>
    <property type="match status" value="1"/>
</dbReference>
<dbReference type="GO" id="GO:0006633">
    <property type="term" value="P:fatty acid biosynthetic process"/>
    <property type="evidence" value="ECO:0007669"/>
    <property type="project" value="TreeGrafter"/>
</dbReference>
<dbReference type="GO" id="GO:0016616">
    <property type="term" value="F:oxidoreductase activity, acting on the CH-OH group of donors, NAD or NADP as acceptor"/>
    <property type="evidence" value="ECO:0007669"/>
    <property type="project" value="TreeGrafter"/>
</dbReference>
<dbReference type="InterPro" id="IPR002347">
    <property type="entry name" value="SDR_fam"/>
</dbReference>
<evidence type="ECO:0000256" key="2">
    <source>
        <dbReference type="ARBA" id="ARBA00023002"/>
    </source>
</evidence>
<dbReference type="PRINTS" id="PR00080">
    <property type="entry name" value="SDRFAMILY"/>
</dbReference>
<geneLocation type="plasmid" evidence="3 4">
    <name>pCHA6605.01</name>
</geneLocation>
<evidence type="ECO:0000313" key="3">
    <source>
        <dbReference type="EMBL" id="AFY97023.1"/>
    </source>
</evidence>
<dbReference type="PRINTS" id="PR00081">
    <property type="entry name" value="GDHRDH"/>
</dbReference>
<dbReference type="FunFam" id="3.40.50.720:FF:000084">
    <property type="entry name" value="Short-chain dehydrogenase reductase"/>
    <property type="match status" value="1"/>
</dbReference>
<evidence type="ECO:0000313" key="4">
    <source>
        <dbReference type="Proteomes" id="UP000010366"/>
    </source>
</evidence>
<evidence type="ECO:0000256" key="1">
    <source>
        <dbReference type="ARBA" id="ARBA00006484"/>
    </source>
</evidence>
<dbReference type="AlphaFoldDB" id="K9UQQ9"/>
<keyword evidence="3" id="KW-0614">Plasmid</keyword>
<dbReference type="Proteomes" id="UP000010366">
    <property type="component" value="Plasmid pCHA6605.01"/>
</dbReference>
<keyword evidence="2" id="KW-0560">Oxidoreductase</keyword>
<dbReference type="EMBL" id="CP003601">
    <property type="protein sequence ID" value="AFY97023.1"/>
    <property type="molecule type" value="Genomic_DNA"/>
</dbReference>
<dbReference type="PROSITE" id="PS00061">
    <property type="entry name" value="ADH_SHORT"/>
    <property type="match status" value="1"/>
</dbReference>
<evidence type="ECO:0008006" key="5">
    <source>
        <dbReference type="Google" id="ProtNLM"/>
    </source>
</evidence>
<dbReference type="HOGENOM" id="CLU_010194_1_1_3"/>
<dbReference type="PANTHER" id="PTHR42760:SF133">
    <property type="entry name" value="3-OXOACYL-[ACYL-CARRIER-PROTEIN] REDUCTASE"/>
    <property type="match status" value="1"/>
</dbReference>